<keyword evidence="1 3" id="KW-0479">Metal-binding</keyword>
<sequence>MQSQLKLAKQRIVTCPQCSGPSVFSPENTYRPFCSERCKLIDLGQWATESYTIAEPIKPGDLDMLD</sequence>
<dbReference type="Pfam" id="PF03884">
    <property type="entry name" value="YacG"/>
    <property type="match status" value="1"/>
</dbReference>
<feature type="binding site" evidence="3">
    <location>
        <position position="15"/>
    </location>
    <ligand>
        <name>Zn(2+)</name>
        <dbReference type="ChEBI" id="CHEBI:29105"/>
    </ligand>
</feature>
<dbReference type="HAMAP" id="MF_00649">
    <property type="entry name" value="DNA_gyrase_inhibitor_YacG"/>
    <property type="match status" value="1"/>
</dbReference>
<feature type="binding site" evidence="3">
    <location>
        <position position="18"/>
    </location>
    <ligand>
        <name>Zn(2+)</name>
        <dbReference type="ChEBI" id="CHEBI:29105"/>
    </ligand>
</feature>
<gene>
    <name evidence="3 4" type="primary">yacG</name>
    <name evidence="4" type="ORF">ZMTM_20960</name>
</gene>
<feature type="binding site" evidence="3">
    <location>
        <position position="38"/>
    </location>
    <ligand>
        <name>Zn(2+)</name>
        <dbReference type="ChEBI" id="CHEBI:29105"/>
    </ligand>
</feature>
<dbReference type="KEGG" id="mpau:ZMTM_20960"/>
<evidence type="ECO:0000256" key="1">
    <source>
        <dbReference type="ARBA" id="ARBA00022723"/>
    </source>
</evidence>
<dbReference type="AlphaFoldDB" id="A0A8D5GA06"/>
<evidence type="ECO:0000313" key="5">
    <source>
        <dbReference type="Proteomes" id="UP000826722"/>
    </source>
</evidence>
<comment type="function">
    <text evidence="3">Inhibits all the catalytic activities of DNA gyrase by preventing its interaction with DNA. Acts by binding directly to the C-terminal domain of GyrB, which probably disrupts DNA binding by the gyrase.</text>
</comment>
<name>A0A8D5GA06_9PROT</name>
<dbReference type="SUPFAM" id="SSF57716">
    <property type="entry name" value="Glucocorticoid receptor-like (DNA-binding domain)"/>
    <property type="match status" value="1"/>
</dbReference>
<reference evidence="4" key="1">
    <citation type="journal article" date="2021" name="Arch. Microbiol.">
        <title>Methyloradius palustris gen. nov., sp. nov., a methanol-oxidizing bacterium isolated from snow.</title>
        <authorList>
            <person name="Miyadera T."/>
            <person name="Kojima H."/>
            <person name="Fukui M."/>
        </authorList>
    </citation>
    <scope>NUCLEOTIDE SEQUENCE</scope>
    <source>
        <strain evidence="4">Zm11</strain>
    </source>
</reference>
<dbReference type="PANTHER" id="PTHR36150">
    <property type="entry name" value="DNA GYRASE INHIBITOR YACG"/>
    <property type="match status" value="1"/>
</dbReference>
<proteinExistence type="inferred from homology"/>
<dbReference type="GO" id="GO:0008657">
    <property type="term" value="F:DNA topoisomerase type II (double strand cut, ATP-hydrolyzing) inhibitor activity"/>
    <property type="evidence" value="ECO:0007669"/>
    <property type="project" value="UniProtKB-UniRule"/>
</dbReference>
<dbReference type="GO" id="GO:0006355">
    <property type="term" value="P:regulation of DNA-templated transcription"/>
    <property type="evidence" value="ECO:0007669"/>
    <property type="project" value="InterPro"/>
</dbReference>
<dbReference type="Gene3D" id="3.30.50.10">
    <property type="entry name" value="Erythroid Transcription Factor GATA-1, subunit A"/>
    <property type="match status" value="1"/>
</dbReference>
<feature type="binding site" evidence="3">
    <location>
        <position position="34"/>
    </location>
    <ligand>
        <name>Zn(2+)</name>
        <dbReference type="ChEBI" id="CHEBI:29105"/>
    </ligand>
</feature>
<comment type="cofactor">
    <cofactor evidence="3">
        <name>Zn(2+)</name>
        <dbReference type="ChEBI" id="CHEBI:29105"/>
    </cofactor>
    <text evidence="3">Binds 1 zinc ion.</text>
</comment>
<dbReference type="RefSeq" id="WP_221763884.1">
    <property type="nucleotide sequence ID" value="NZ_AP024110.1"/>
</dbReference>
<keyword evidence="5" id="KW-1185">Reference proteome</keyword>
<protein>
    <recommendedName>
        <fullName evidence="3">DNA gyrase inhibitor YacG</fullName>
    </recommendedName>
</protein>
<comment type="similarity">
    <text evidence="3">Belongs to the DNA gyrase inhibitor YacG family.</text>
</comment>
<accession>A0A8D5GA06</accession>
<organism evidence="4 5">
    <name type="scientific">Methyloradius palustris</name>
    <dbReference type="NCBI Taxonomy" id="2778876"/>
    <lineage>
        <taxon>Bacteria</taxon>
        <taxon>Pseudomonadati</taxon>
        <taxon>Pseudomonadota</taxon>
        <taxon>Betaproteobacteria</taxon>
        <taxon>Nitrosomonadales</taxon>
        <taxon>Methylophilaceae</taxon>
        <taxon>Methyloradius</taxon>
    </lineage>
</organism>
<dbReference type="PANTHER" id="PTHR36150:SF1">
    <property type="entry name" value="DNA GYRASE INHIBITOR YACG"/>
    <property type="match status" value="1"/>
</dbReference>
<evidence type="ECO:0000313" key="4">
    <source>
        <dbReference type="EMBL" id="BCM25837.1"/>
    </source>
</evidence>
<dbReference type="GO" id="GO:0008270">
    <property type="term" value="F:zinc ion binding"/>
    <property type="evidence" value="ECO:0007669"/>
    <property type="project" value="UniProtKB-UniRule"/>
</dbReference>
<comment type="subunit">
    <text evidence="3">Interacts with GyrB.</text>
</comment>
<keyword evidence="2 3" id="KW-0862">Zinc</keyword>
<dbReference type="InterPro" id="IPR013088">
    <property type="entry name" value="Znf_NHR/GATA"/>
</dbReference>
<evidence type="ECO:0000256" key="2">
    <source>
        <dbReference type="ARBA" id="ARBA00022833"/>
    </source>
</evidence>
<dbReference type="EMBL" id="AP024110">
    <property type="protein sequence ID" value="BCM25837.1"/>
    <property type="molecule type" value="Genomic_DNA"/>
</dbReference>
<dbReference type="InterPro" id="IPR005584">
    <property type="entry name" value="DNA_gyrase_inhibitor_YacG"/>
</dbReference>
<evidence type="ECO:0000256" key="3">
    <source>
        <dbReference type="HAMAP-Rule" id="MF_00649"/>
    </source>
</evidence>
<dbReference type="Proteomes" id="UP000826722">
    <property type="component" value="Chromosome"/>
</dbReference>